<dbReference type="InterPro" id="IPR010982">
    <property type="entry name" value="Lambda_DNA-bd_dom_sf"/>
</dbReference>
<evidence type="ECO:0000259" key="1">
    <source>
        <dbReference type="Pfam" id="PF13443"/>
    </source>
</evidence>
<feature type="domain" description="HTH cro/C1-type" evidence="1">
    <location>
        <begin position="7"/>
        <end position="66"/>
    </location>
</feature>
<dbReference type="AlphaFoldDB" id="A0A1M5YZK6"/>
<organism evidence="2 3">
    <name type="scientific">Sporanaerobacter acetigenes DSM 13106</name>
    <dbReference type="NCBI Taxonomy" id="1123281"/>
    <lineage>
        <taxon>Bacteria</taxon>
        <taxon>Bacillati</taxon>
        <taxon>Bacillota</taxon>
        <taxon>Tissierellia</taxon>
        <taxon>Tissierellales</taxon>
        <taxon>Sporanaerobacteraceae</taxon>
        <taxon>Sporanaerobacter</taxon>
    </lineage>
</organism>
<keyword evidence="2" id="KW-0238">DNA-binding</keyword>
<dbReference type="GO" id="GO:0003677">
    <property type="term" value="F:DNA binding"/>
    <property type="evidence" value="ECO:0007669"/>
    <property type="project" value="UniProtKB-KW"/>
</dbReference>
<accession>A0A1M5YZK6</accession>
<dbReference type="STRING" id="1123281.SAMN02745180_02581"/>
<dbReference type="EMBL" id="FQXR01000018">
    <property type="protein sequence ID" value="SHI17477.1"/>
    <property type="molecule type" value="Genomic_DNA"/>
</dbReference>
<sequence length="68" mass="7883">MVINYNKLWKLLIDKNMKKMDLKEAAHIGTTTLSRLSKNQPVSMDVLMRICKVLKCDIGDIVEFTEKE</sequence>
<dbReference type="RefSeq" id="WP_072745206.1">
    <property type="nucleotide sequence ID" value="NZ_FQXR01000018.1"/>
</dbReference>
<dbReference type="PANTHER" id="PTHR37301">
    <property type="entry name" value="DNA-BINDING PROTEIN-RELATED"/>
    <property type="match status" value="1"/>
</dbReference>
<name>A0A1M5YZK6_9FIRM</name>
<dbReference type="OrthoDB" id="9804186at2"/>
<dbReference type="SUPFAM" id="SSF47413">
    <property type="entry name" value="lambda repressor-like DNA-binding domains"/>
    <property type="match status" value="1"/>
</dbReference>
<dbReference type="Pfam" id="PF13443">
    <property type="entry name" value="HTH_26"/>
    <property type="match status" value="1"/>
</dbReference>
<reference evidence="2 3" key="1">
    <citation type="submission" date="2016-11" db="EMBL/GenBank/DDBJ databases">
        <authorList>
            <person name="Jaros S."/>
            <person name="Januszkiewicz K."/>
            <person name="Wedrychowicz H."/>
        </authorList>
    </citation>
    <scope>NUCLEOTIDE SEQUENCE [LARGE SCALE GENOMIC DNA]</scope>
    <source>
        <strain evidence="2 3">DSM 13106</strain>
    </source>
</reference>
<dbReference type="Proteomes" id="UP000184389">
    <property type="component" value="Unassembled WGS sequence"/>
</dbReference>
<dbReference type="Gene3D" id="1.10.260.40">
    <property type="entry name" value="lambda repressor-like DNA-binding domains"/>
    <property type="match status" value="1"/>
</dbReference>
<evidence type="ECO:0000313" key="3">
    <source>
        <dbReference type="Proteomes" id="UP000184389"/>
    </source>
</evidence>
<dbReference type="InterPro" id="IPR001387">
    <property type="entry name" value="Cro/C1-type_HTH"/>
</dbReference>
<gene>
    <name evidence="2" type="ORF">SAMN02745180_02581</name>
</gene>
<evidence type="ECO:0000313" key="2">
    <source>
        <dbReference type="EMBL" id="SHI17477.1"/>
    </source>
</evidence>
<dbReference type="PANTHER" id="PTHR37301:SF1">
    <property type="entry name" value="DNA-BINDING PROTEIN"/>
    <property type="match status" value="1"/>
</dbReference>
<proteinExistence type="predicted"/>
<protein>
    <submittedName>
        <fullName evidence="2">DNA-binding transcriptional regulator, XRE family</fullName>
    </submittedName>
</protein>
<keyword evidence="3" id="KW-1185">Reference proteome</keyword>